<keyword evidence="3" id="KW-1185">Reference proteome</keyword>
<name>A0A0H1B369_9EURO</name>
<organism evidence="2 3">
    <name type="scientific">Blastomyces silverae</name>
    <dbReference type="NCBI Taxonomy" id="2060906"/>
    <lineage>
        <taxon>Eukaryota</taxon>
        <taxon>Fungi</taxon>
        <taxon>Dikarya</taxon>
        <taxon>Ascomycota</taxon>
        <taxon>Pezizomycotina</taxon>
        <taxon>Eurotiomycetes</taxon>
        <taxon>Eurotiomycetidae</taxon>
        <taxon>Onygenales</taxon>
        <taxon>Ajellomycetaceae</taxon>
        <taxon>Blastomyces</taxon>
    </lineage>
</organism>
<comment type="caution">
    <text evidence="2">The sequence shown here is derived from an EMBL/GenBank/DDBJ whole genome shotgun (WGS) entry which is preliminary data.</text>
</comment>
<sequence>MSKVAAGFVESEDERGVSPAPEALEDDSWIGAEVELMVIGPERRRDVDLERYLKSV</sequence>
<evidence type="ECO:0000313" key="2">
    <source>
        <dbReference type="EMBL" id="KLJ05795.1"/>
    </source>
</evidence>
<dbReference type="AlphaFoldDB" id="A0A0H1B369"/>
<reference evidence="3" key="1">
    <citation type="journal article" date="2015" name="PLoS Genet.">
        <title>The dynamic genome and transcriptome of the human fungal pathogen Blastomyces and close relative Emmonsia.</title>
        <authorList>
            <person name="Munoz J.F."/>
            <person name="Gauthier G.M."/>
            <person name="Desjardins C.A."/>
            <person name="Gallo J.E."/>
            <person name="Holder J."/>
            <person name="Sullivan T.D."/>
            <person name="Marty A.J."/>
            <person name="Carmen J.C."/>
            <person name="Chen Z."/>
            <person name="Ding L."/>
            <person name="Gujja S."/>
            <person name="Magrini V."/>
            <person name="Misas E."/>
            <person name="Mitreva M."/>
            <person name="Priest M."/>
            <person name="Saif S."/>
            <person name="Whiston E.A."/>
            <person name="Young S."/>
            <person name="Zeng Q."/>
            <person name="Goldman W.E."/>
            <person name="Mardis E.R."/>
            <person name="Taylor J.W."/>
            <person name="McEwen J.G."/>
            <person name="Clay O.K."/>
            <person name="Klein B.S."/>
            <person name="Cuomo C.A."/>
        </authorList>
    </citation>
    <scope>NUCLEOTIDE SEQUENCE [LARGE SCALE GENOMIC DNA]</scope>
    <source>
        <strain evidence="3">UAMH 139</strain>
    </source>
</reference>
<dbReference type="OrthoDB" id="10508960at2759"/>
<gene>
    <name evidence="2" type="ORF">EMPG_10768</name>
</gene>
<dbReference type="Proteomes" id="UP000053573">
    <property type="component" value="Unassembled WGS sequence"/>
</dbReference>
<evidence type="ECO:0000256" key="1">
    <source>
        <dbReference type="SAM" id="MobiDB-lite"/>
    </source>
</evidence>
<protein>
    <submittedName>
        <fullName evidence="2">Uncharacterized protein</fullName>
    </submittedName>
</protein>
<dbReference type="EMBL" id="LDEV01003476">
    <property type="protein sequence ID" value="KLJ05795.1"/>
    <property type="molecule type" value="Genomic_DNA"/>
</dbReference>
<feature type="region of interest" description="Disordered" evidence="1">
    <location>
        <begin position="1"/>
        <end position="24"/>
    </location>
</feature>
<proteinExistence type="predicted"/>
<accession>A0A0H1B369</accession>
<evidence type="ECO:0000313" key="3">
    <source>
        <dbReference type="Proteomes" id="UP000053573"/>
    </source>
</evidence>